<dbReference type="EMBL" id="CAJOBJ010070783">
    <property type="protein sequence ID" value="CAF4459321.1"/>
    <property type="molecule type" value="Genomic_DNA"/>
</dbReference>
<evidence type="ECO:0000313" key="3">
    <source>
        <dbReference type="EMBL" id="CAF4459321.1"/>
    </source>
</evidence>
<comment type="caution">
    <text evidence="3">The sequence shown here is derived from an EMBL/GenBank/DDBJ whole genome shotgun (WGS) entry which is preliminary data.</text>
</comment>
<proteinExistence type="predicted"/>
<evidence type="ECO:0000313" key="2">
    <source>
        <dbReference type="EMBL" id="CAF4459045.1"/>
    </source>
</evidence>
<accession>A0A8S2WT90</accession>
<dbReference type="Proteomes" id="UP000676336">
    <property type="component" value="Unassembled WGS sequence"/>
</dbReference>
<dbReference type="EMBL" id="CAJOBJ010070721">
    <property type="protein sequence ID" value="CAF4459045.1"/>
    <property type="molecule type" value="Genomic_DNA"/>
</dbReference>
<dbReference type="EMBL" id="CAJOBI010066371">
    <property type="protein sequence ID" value="CAF4437936.1"/>
    <property type="molecule type" value="Genomic_DNA"/>
</dbReference>
<dbReference type="Proteomes" id="UP000681720">
    <property type="component" value="Unassembled WGS sequence"/>
</dbReference>
<name>A0A8S2WT90_9BILA</name>
<evidence type="ECO:0000313" key="4">
    <source>
        <dbReference type="Proteomes" id="UP000681720"/>
    </source>
</evidence>
<gene>
    <name evidence="2" type="ORF">GIL414_LOCUS32784</name>
    <name evidence="3" type="ORF">GIL414_LOCUS32794</name>
    <name evidence="1" type="ORF">SMN809_LOCUS32140</name>
</gene>
<reference evidence="3" key="1">
    <citation type="submission" date="2021-02" db="EMBL/GenBank/DDBJ databases">
        <authorList>
            <person name="Nowell W R."/>
        </authorList>
    </citation>
    <scope>NUCLEOTIDE SEQUENCE</scope>
</reference>
<organism evidence="3 4">
    <name type="scientific">Rotaria magnacalcarata</name>
    <dbReference type="NCBI Taxonomy" id="392030"/>
    <lineage>
        <taxon>Eukaryota</taxon>
        <taxon>Metazoa</taxon>
        <taxon>Spiralia</taxon>
        <taxon>Gnathifera</taxon>
        <taxon>Rotifera</taxon>
        <taxon>Eurotatoria</taxon>
        <taxon>Bdelloidea</taxon>
        <taxon>Philodinida</taxon>
        <taxon>Philodinidae</taxon>
        <taxon>Rotaria</taxon>
    </lineage>
</organism>
<protein>
    <submittedName>
        <fullName evidence="3">Uncharacterized protein</fullName>
    </submittedName>
</protein>
<sequence>MTHVPSILTTPRLIQNTYPKPDLPIKPVSAFTYRHGNLTVFDLAYGPNGWFLKS</sequence>
<feature type="non-terminal residue" evidence="3">
    <location>
        <position position="1"/>
    </location>
</feature>
<evidence type="ECO:0000313" key="1">
    <source>
        <dbReference type="EMBL" id="CAF4437936.1"/>
    </source>
</evidence>
<dbReference type="AlphaFoldDB" id="A0A8S2WT90"/>